<dbReference type="EMBL" id="DSBW01000077">
    <property type="protein sequence ID" value="HED30737.1"/>
    <property type="molecule type" value="Genomic_DNA"/>
</dbReference>
<dbReference type="Pfam" id="PF12836">
    <property type="entry name" value="HHH_3"/>
    <property type="match status" value="1"/>
</dbReference>
<dbReference type="GO" id="GO:0015627">
    <property type="term" value="C:type II protein secretion system complex"/>
    <property type="evidence" value="ECO:0007669"/>
    <property type="project" value="TreeGrafter"/>
</dbReference>
<dbReference type="PANTHER" id="PTHR21180">
    <property type="entry name" value="ENDONUCLEASE/EXONUCLEASE/PHOSPHATASE FAMILY DOMAIN-CONTAINING PROTEIN 1"/>
    <property type="match status" value="1"/>
</dbReference>
<comment type="caution">
    <text evidence="2">The sequence shown here is derived from an EMBL/GenBank/DDBJ whole genome shotgun (WGS) entry which is preliminary data.</text>
</comment>
<dbReference type="AlphaFoldDB" id="A0A831SRY8"/>
<dbReference type="PANTHER" id="PTHR21180:SF32">
    <property type="entry name" value="ENDONUCLEASE_EXONUCLEASE_PHOSPHATASE FAMILY DOMAIN-CONTAINING PROTEIN 1"/>
    <property type="match status" value="1"/>
</dbReference>
<name>A0A831SRY8_PROAE</name>
<protein>
    <submittedName>
        <fullName evidence="2">Helix-hairpin-helix domain-containing protein</fullName>
    </submittedName>
</protein>
<feature type="region of interest" description="Disordered" evidence="1">
    <location>
        <begin position="82"/>
        <end position="101"/>
    </location>
</feature>
<dbReference type="GO" id="GO:0015628">
    <property type="term" value="P:protein secretion by the type II secretion system"/>
    <property type="evidence" value="ECO:0007669"/>
    <property type="project" value="TreeGrafter"/>
</dbReference>
<feature type="compositionally biased region" description="Polar residues" evidence="1">
    <location>
        <begin position="85"/>
        <end position="101"/>
    </location>
</feature>
<accession>A0A831SRY8</accession>
<dbReference type="InterPro" id="IPR010994">
    <property type="entry name" value="RuvA_2-like"/>
</dbReference>
<gene>
    <name evidence="2" type="ORF">ENN50_03405</name>
</gene>
<reference evidence="2" key="1">
    <citation type="journal article" date="2020" name="mSystems">
        <title>Genome- and Community-Level Interaction Insights into Carbon Utilization and Element Cycling Functions of Hydrothermarchaeota in Hydrothermal Sediment.</title>
        <authorList>
            <person name="Zhou Z."/>
            <person name="Liu Y."/>
            <person name="Xu W."/>
            <person name="Pan J."/>
            <person name="Luo Z.H."/>
            <person name="Li M."/>
        </authorList>
    </citation>
    <scope>NUCLEOTIDE SEQUENCE [LARGE SCALE GENOMIC DNA]</scope>
    <source>
        <strain evidence="2">SpSt-1181</strain>
    </source>
</reference>
<dbReference type="Gene3D" id="1.10.150.320">
    <property type="entry name" value="Photosystem II 12 kDa extrinsic protein"/>
    <property type="match status" value="1"/>
</dbReference>
<organism evidence="2">
    <name type="scientific">Prosthecochloris aestuarii</name>
    <dbReference type="NCBI Taxonomy" id="1102"/>
    <lineage>
        <taxon>Bacteria</taxon>
        <taxon>Pseudomonadati</taxon>
        <taxon>Chlorobiota</taxon>
        <taxon>Chlorobiia</taxon>
        <taxon>Chlorobiales</taxon>
        <taxon>Chlorobiaceae</taxon>
        <taxon>Prosthecochloris</taxon>
    </lineage>
</organism>
<evidence type="ECO:0000256" key="1">
    <source>
        <dbReference type="SAM" id="MobiDB-lite"/>
    </source>
</evidence>
<dbReference type="InterPro" id="IPR051675">
    <property type="entry name" value="Endo/Exo/Phosphatase_dom_1"/>
</dbReference>
<proteinExistence type="predicted"/>
<dbReference type="Proteomes" id="UP000886335">
    <property type="component" value="Unassembled WGS sequence"/>
</dbReference>
<dbReference type="SUPFAM" id="SSF47781">
    <property type="entry name" value="RuvA domain 2-like"/>
    <property type="match status" value="1"/>
</dbReference>
<evidence type="ECO:0000313" key="2">
    <source>
        <dbReference type="EMBL" id="HED30737.1"/>
    </source>
</evidence>
<sequence>MKSLRQLALKLGITSTEMLVIGTLTAGLLGGILLNLNHGAVPAASLTAPEQEQMSDAEIDSLLREAALLDLYPGSAPARHEKTLHTAQPAKNSPKTQSQQRIVFSTATASELASMPGISSVLAERLIEFRKSRKGDVGRFEDFLEVKGIGKKRLEILQQHLTLE</sequence>